<feature type="region of interest" description="Disordered" evidence="1">
    <location>
        <begin position="1"/>
        <end position="21"/>
    </location>
</feature>
<dbReference type="SUPFAM" id="SSF140453">
    <property type="entry name" value="EsxAB dimer-like"/>
    <property type="match status" value="1"/>
</dbReference>
<dbReference type="InterPro" id="IPR036689">
    <property type="entry name" value="ESAT-6-like_sf"/>
</dbReference>
<dbReference type="Gene3D" id="1.10.287.1060">
    <property type="entry name" value="ESAT-6-like"/>
    <property type="match status" value="1"/>
</dbReference>
<name>A0ABU2QY53_9ACTN</name>
<dbReference type="EMBL" id="JAVRET010000016">
    <property type="protein sequence ID" value="MDT0409285.1"/>
    <property type="molecule type" value="Genomic_DNA"/>
</dbReference>
<comment type="caution">
    <text evidence="2">The sequence shown here is derived from an EMBL/GenBank/DDBJ whole genome shotgun (WGS) entry which is preliminary data.</text>
</comment>
<keyword evidence="3" id="KW-1185">Reference proteome</keyword>
<gene>
    <name evidence="2" type="ORF">RM698_09490</name>
</gene>
<dbReference type="InterPro" id="IPR010310">
    <property type="entry name" value="T7SS_ESAT-6-like"/>
</dbReference>
<accession>A0ABU2QY53</accession>
<sequence length="91" mass="10215">MAGEGMKGADTGQLRTLSKTFGHQHTNLHELITALNNATKTSPDYWKGPRADRFRDDWEQLRPTLSKFVDSLERARKETNSAAEANDQING</sequence>
<protein>
    <submittedName>
        <fullName evidence="2">WXG100 family type VII secretion target</fullName>
    </submittedName>
</protein>
<dbReference type="Pfam" id="PF06013">
    <property type="entry name" value="WXG100"/>
    <property type="match status" value="1"/>
</dbReference>
<dbReference type="RefSeq" id="WP_010263617.1">
    <property type="nucleotide sequence ID" value="NZ_JAVRET010000016.1"/>
</dbReference>
<evidence type="ECO:0000313" key="3">
    <source>
        <dbReference type="Proteomes" id="UP001183610"/>
    </source>
</evidence>
<proteinExistence type="predicted"/>
<evidence type="ECO:0000256" key="1">
    <source>
        <dbReference type="SAM" id="MobiDB-lite"/>
    </source>
</evidence>
<reference evidence="3" key="1">
    <citation type="submission" date="2023-07" db="EMBL/GenBank/DDBJ databases">
        <title>30 novel species of actinomycetes from the DSMZ collection.</title>
        <authorList>
            <person name="Nouioui I."/>
        </authorList>
    </citation>
    <scope>NUCLEOTIDE SEQUENCE [LARGE SCALE GENOMIC DNA]</scope>
    <source>
        <strain evidence="3">DSM 41979</strain>
    </source>
</reference>
<dbReference type="Proteomes" id="UP001183610">
    <property type="component" value="Unassembled WGS sequence"/>
</dbReference>
<organism evidence="2 3">
    <name type="scientific">Streptomyces evansiae</name>
    <dbReference type="NCBI Taxonomy" id="3075535"/>
    <lineage>
        <taxon>Bacteria</taxon>
        <taxon>Bacillati</taxon>
        <taxon>Actinomycetota</taxon>
        <taxon>Actinomycetes</taxon>
        <taxon>Kitasatosporales</taxon>
        <taxon>Streptomycetaceae</taxon>
        <taxon>Streptomyces</taxon>
    </lineage>
</organism>
<evidence type="ECO:0000313" key="2">
    <source>
        <dbReference type="EMBL" id="MDT0409285.1"/>
    </source>
</evidence>